<dbReference type="Pfam" id="PF13561">
    <property type="entry name" value="adh_short_C2"/>
    <property type="match status" value="1"/>
</dbReference>
<evidence type="ECO:0000256" key="1">
    <source>
        <dbReference type="ARBA" id="ARBA00006484"/>
    </source>
</evidence>
<dbReference type="PRINTS" id="PR00081">
    <property type="entry name" value="GDHRDH"/>
</dbReference>
<evidence type="ECO:0000256" key="2">
    <source>
        <dbReference type="ARBA" id="ARBA00023002"/>
    </source>
</evidence>
<dbReference type="FunFam" id="3.40.50.720:FF:000084">
    <property type="entry name" value="Short-chain dehydrogenase reductase"/>
    <property type="match status" value="1"/>
</dbReference>
<dbReference type="PANTHER" id="PTHR43669">
    <property type="entry name" value="5-KETO-D-GLUCONATE 5-REDUCTASE"/>
    <property type="match status" value="1"/>
</dbReference>
<evidence type="ECO:0000313" key="4">
    <source>
        <dbReference type="Proteomes" id="UP000028488"/>
    </source>
</evidence>
<protein>
    <recommendedName>
        <fullName evidence="5">2,3-dihydro-2,3-dihydroxybenzoate dehydrogenase</fullName>
    </recommendedName>
</protein>
<dbReference type="Proteomes" id="UP000028488">
    <property type="component" value="Chromosome"/>
</dbReference>
<dbReference type="PANTHER" id="PTHR43669:SF3">
    <property type="entry name" value="ALCOHOL DEHYDROGENASE, PUTATIVE (AFU_ORTHOLOGUE AFUA_3G03445)-RELATED"/>
    <property type="match status" value="1"/>
</dbReference>
<evidence type="ECO:0000313" key="3">
    <source>
        <dbReference type="EMBL" id="AII07310.1"/>
    </source>
</evidence>
<dbReference type="InterPro" id="IPR002347">
    <property type="entry name" value="SDR_fam"/>
</dbReference>
<evidence type="ECO:0008006" key="5">
    <source>
        <dbReference type="Google" id="ProtNLM"/>
    </source>
</evidence>
<dbReference type="InterPro" id="IPR036291">
    <property type="entry name" value="NAD(P)-bd_dom_sf"/>
</dbReference>
<reference evidence="3 4" key="1">
    <citation type="submission" date="2014-07" db="EMBL/GenBank/DDBJ databases">
        <title>Genome Sequence of Rhodococcus opacus Strain R7, a Biodegrader of Mono- and Polycyclic Aromatic Hydrocarbons.</title>
        <authorList>
            <person name="Di Gennaro P."/>
            <person name="Zampolli J."/>
            <person name="Presti I."/>
            <person name="Cappelletti M."/>
            <person name="D'Ursi P."/>
            <person name="Orro A."/>
            <person name="Mezzelani A."/>
            <person name="Milanesi L."/>
        </authorList>
    </citation>
    <scope>NUCLEOTIDE SEQUENCE [LARGE SCALE GENOMIC DNA]</scope>
    <source>
        <strain evidence="3 4">R7</strain>
    </source>
</reference>
<comment type="similarity">
    <text evidence="1">Belongs to the short-chain dehydrogenases/reductases (SDR) family.</text>
</comment>
<keyword evidence="2" id="KW-0560">Oxidoreductase</keyword>
<accession>A0A076EMF8</accession>
<dbReference type="eggNOG" id="COG1028">
    <property type="taxonomic scope" value="Bacteria"/>
</dbReference>
<dbReference type="SUPFAM" id="SSF51735">
    <property type="entry name" value="NAD(P)-binding Rossmann-fold domains"/>
    <property type="match status" value="1"/>
</dbReference>
<proteinExistence type="inferred from homology"/>
<name>A0A076EMF8_RHOOP</name>
<dbReference type="Gene3D" id="3.40.50.720">
    <property type="entry name" value="NAD(P)-binding Rossmann-like Domain"/>
    <property type="match status" value="1"/>
</dbReference>
<sequence length="251" mass="26012">MMTSNPMRCIVTGGSQGIGEAIVEKLLSDGAAVAVIDRQEPTARLKGRVAFAECDVSDSAAMEAAAAALTDALGGPPDTVVANAGRCVSGRLASDPVDNLVNHFQINTVGVLNTFRPHISPMRAEGGGSLIAITSNCAHKPRLDLGAYCATKAATKMMVECLALELAADGIRVNAVAPGSCDTEMQRRQWEELGVPKDRQVVGDLTSYRSGIPAGRLAAPHDIAQAVGFLASPAAEFMRGVTLVVDGAQSL</sequence>
<dbReference type="GO" id="GO:0016491">
    <property type="term" value="F:oxidoreductase activity"/>
    <property type="evidence" value="ECO:0007669"/>
    <property type="project" value="UniProtKB-KW"/>
</dbReference>
<dbReference type="AlphaFoldDB" id="A0A076EMF8"/>
<dbReference type="EMBL" id="CP008947">
    <property type="protein sequence ID" value="AII07310.1"/>
    <property type="molecule type" value="Genomic_DNA"/>
</dbReference>
<organism evidence="3 4">
    <name type="scientific">Rhodococcus opacus</name>
    <name type="common">Nocardia opaca</name>
    <dbReference type="NCBI Taxonomy" id="37919"/>
    <lineage>
        <taxon>Bacteria</taxon>
        <taxon>Bacillati</taxon>
        <taxon>Actinomycetota</taxon>
        <taxon>Actinomycetes</taxon>
        <taxon>Mycobacteriales</taxon>
        <taxon>Nocardiaceae</taxon>
        <taxon>Rhodococcus</taxon>
    </lineage>
</organism>
<dbReference type="InterPro" id="IPR020904">
    <property type="entry name" value="Sc_DH/Rdtase_CS"/>
</dbReference>
<dbReference type="PROSITE" id="PS00061">
    <property type="entry name" value="ADH_SHORT"/>
    <property type="match status" value="1"/>
</dbReference>
<gene>
    <name evidence="3" type="ORF">EP51_22705</name>
</gene>